<organism evidence="1 2">
    <name type="scientific">Cardiocondyla obscurior</name>
    <dbReference type="NCBI Taxonomy" id="286306"/>
    <lineage>
        <taxon>Eukaryota</taxon>
        <taxon>Metazoa</taxon>
        <taxon>Ecdysozoa</taxon>
        <taxon>Arthropoda</taxon>
        <taxon>Hexapoda</taxon>
        <taxon>Insecta</taxon>
        <taxon>Pterygota</taxon>
        <taxon>Neoptera</taxon>
        <taxon>Endopterygota</taxon>
        <taxon>Hymenoptera</taxon>
        <taxon>Apocrita</taxon>
        <taxon>Aculeata</taxon>
        <taxon>Formicoidea</taxon>
        <taxon>Formicidae</taxon>
        <taxon>Myrmicinae</taxon>
        <taxon>Cardiocondyla</taxon>
    </lineage>
</organism>
<comment type="caution">
    <text evidence="1">The sequence shown here is derived from an EMBL/GenBank/DDBJ whole genome shotgun (WGS) entry which is preliminary data.</text>
</comment>
<proteinExistence type="predicted"/>
<reference evidence="1 2" key="1">
    <citation type="submission" date="2023-03" db="EMBL/GenBank/DDBJ databases">
        <title>High recombination rates correlate with genetic variation in Cardiocondyla obscurior ants.</title>
        <authorList>
            <person name="Errbii M."/>
        </authorList>
    </citation>
    <scope>NUCLEOTIDE SEQUENCE [LARGE SCALE GENOMIC DNA]</scope>
    <source>
        <strain evidence="1">Alpha-2009</strain>
        <tissue evidence="1">Whole body</tissue>
    </source>
</reference>
<evidence type="ECO:0000313" key="1">
    <source>
        <dbReference type="EMBL" id="KAL0127350.1"/>
    </source>
</evidence>
<keyword evidence="2" id="KW-1185">Reference proteome</keyword>
<name>A0AAW2GL49_9HYME</name>
<protein>
    <recommendedName>
        <fullName evidence="3">Ribosomal protein S17</fullName>
    </recommendedName>
</protein>
<dbReference type="EMBL" id="JADYXP020000004">
    <property type="protein sequence ID" value="KAL0127350.1"/>
    <property type="molecule type" value="Genomic_DNA"/>
</dbReference>
<dbReference type="Proteomes" id="UP001430953">
    <property type="component" value="Unassembled WGS sequence"/>
</dbReference>
<gene>
    <name evidence="1" type="ORF">PUN28_005567</name>
</gene>
<evidence type="ECO:0000313" key="2">
    <source>
        <dbReference type="Proteomes" id="UP001430953"/>
    </source>
</evidence>
<evidence type="ECO:0008006" key="3">
    <source>
        <dbReference type="Google" id="ProtNLM"/>
    </source>
</evidence>
<sequence length="113" mass="13283">MIRIGFPGANFIGLILRQIARPLSKSIVKRVKKRPLLRKYYMIKWEIQVTIKQKPIHDNHSTELGTNLFREITIKDRLTRRVEDQVISTKLLRDITVEYSREVGRALADDPEK</sequence>
<accession>A0AAW2GL49</accession>
<dbReference type="AlphaFoldDB" id="A0AAW2GL49"/>